<dbReference type="InterPro" id="IPR027417">
    <property type="entry name" value="P-loop_NTPase"/>
</dbReference>
<reference evidence="3" key="1">
    <citation type="submission" date="2023-10" db="EMBL/GenBank/DDBJ databases">
        <authorList>
            <person name="Chen Y."/>
            <person name="Shah S."/>
            <person name="Dougan E. K."/>
            <person name="Thang M."/>
            <person name="Chan C."/>
        </authorList>
    </citation>
    <scope>NUCLEOTIDE SEQUENCE [LARGE SCALE GENOMIC DNA]</scope>
</reference>
<dbReference type="Proteomes" id="UP001189429">
    <property type="component" value="Unassembled WGS sequence"/>
</dbReference>
<comment type="caution">
    <text evidence="3">The sequence shown here is derived from an EMBL/GenBank/DDBJ whole genome shotgun (WGS) entry which is preliminary data.</text>
</comment>
<dbReference type="Pfam" id="PF13087">
    <property type="entry name" value="AAA_12"/>
    <property type="match status" value="1"/>
</dbReference>
<protein>
    <recommendedName>
        <fullName evidence="5">RNA helicase</fullName>
    </recommendedName>
</protein>
<dbReference type="CDD" id="cd18808">
    <property type="entry name" value="SF1_C_Upf1"/>
    <property type="match status" value="1"/>
</dbReference>
<evidence type="ECO:0000313" key="4">
    <source>
        <dbReference type="Proteomes" id="UP001189429"/>
    </source>
</evidence>
<evidence type="ECO:0000313" key="3">
    <source>
        <dbReference type="EMBL" id="CAK0911624.1"/>
    </source>
</evidence>
<dbReference type="InterPro" id="IPR041677">
    <property type="entry name" value="DNA2/NAM7_AAA_11"/>
</dbReference>
<gene>
    <name evidence="3" type="ORF">PCOR1329_LOCUS85458</name>
</gene>
<dbReference type="InterPro" id="IPR045055">
    <property type="entry name" value="DNA2/NAM7-like"/>
</dbReference>
<dbReference type="InterPro" id="IPR041679">
    <property type="entry name" value="DNA2/NAM7-like_C"/>
</dbReference>
<sequence length="542" mass="58517">MPLRLKQRRDVFRVETLVGDQLWQRVKNAQVIVATCIGSGMDVLNSKGGVGNFQRVVIDECTQACEPAALVALGRGCEQAVLVGDHAQLPATVLSKLAQRDGLGTSLFERMVSTNGLEPTLLSEQRRMHSTIAEFPNQAFYGSQLVNAVDDGSLPPIPGFRWPNPDCRVCFVDVASDAEAKRGFSTFNTTEAEAIADAVRNFIDAGLEPREFCVLTPYQAQRAARRAVVTVSTPGGRDLGEFCFAEASSDPPATSNVRELVCPCGVSLGPSAFPLGATVLDLKSAIARAGGPAVAKQRLISGAEILDDPRAPLATVVEGEVAVHMTLVESRRRNLALASQGAQLVGELGRMRDAARKPLLRYDVAFPGWPEGPPSDQIAGVPGQGMRWTRGCVMPPVLPLSFDSASKFQQHLASIDAAWKGDREQSTFLPDPAEVVIQLAGDVSFVEQVGFTYSPYDRNYGRFCRAYLSSDGEVWTTAGEVQIPPVRELPGGEQATATLFVDVPRGLQEEPCKFVKLGFADLRADAWGGVGRRLFFVYVFGF</sequence>
<feature type="domain" description="DNA2/NAM7 helicase helicase" evidence="1">
    <location>
        <begin position="25"/>
        <end position="96"/>
    </location>
</feature>
<proteinExistence type="predicted"/>
<evidence type="ECO:0008006" key="5">
    <source>
        <dbReference type="Google" id="ProtNLM"/>
    </source>
</evidence>
<evidence type="ECO:0000259" key="2">
    <source>
        <dbReference type="Pfam" id="PF13087"/>
    </source>
</evidence>
<feature type="domain" description="DNA2/NAM7 helicase-like C-terminal" evidence="2">
    <location>
        <begin position="104"/>
        <end position="223"/>
    </location>
</feature>
<keyword evidence="4" id="KW-1185">Reference proteome</keyword>
<dbReference type="Gene3D" id="3.40.50.300">
    <property type="entry name" value="P-loop containing nucleotide triphosphate hydrolases"/>
    <property type="match status" value="2"/>
</dbReference>
<dbReference type="InterPro" id="IPR047187">
    <property type="entry name" value="SF1_C_Upf1"/>
</dbReference>
<organism evidence="3 4">
    <name type="scientific">Prorocentrum cordatum</name>
    <dbReference type="NCBI Taxonomy" id="2364126"/>
    <lineage>
        <taxon>Eukaryota</taxon>
        <taxon>Sar</taxon>
        <taxon>Alveolata</taxon>
        <taxon>Dinophyceae</taxon>
        <taxon>Prorocentrales</taxon>
        <taxon>Prorocentraceae</taxon>
        <taxon>Prorocentrum</taxon>
    </lineage>
</organism>
<name>A0ABN9YI57_9DINO</name>
<accession>A0ABN9YI57</accession>
<dbReference type="EMBL" id="CAUYUJ010022615">
    <property type="protein sequence ID" value="CAK0911624.1"/>
    <property type="molecule type" value="Genomic_DNA"/>
</dbReference>
<dbReference type="SUPFAM" id="SSF52540">
    <property type="entry name" value="P-loop containing nucleoside triphosphate hydrolases"/>
    <property type="match status" value="1"/>
</dbReference>
<dbReference type="Pfam" id="PF13086">
    <property type="entry name" value="AAA_11"/>
    <property type="match status" value="1"/>
</dbReference>
<evidence type="ECO:0000259" key="1">
    <source>
        <dbReference type="Pfam" id="PF13086"/>
    </source>
</evidence>
<dbReference type="PANTHER" id="PTHR10887">
    <property type="entry name" value="DNA2/NAM7 HELICASE FAMILY"/>
    <property type="match status" value="1"/>
</dbReference>
<dbReference type="PANTHER" id="PTHR10887:SF495">
    <property type="entry name" value="HELICASE SENATAXIN ISOFORM X1-RELATED"/>
    <property type="match status" value="1"/>
</dbReference>